<protein>
    <submittedName>
        <fullName evidence="3">Penicillin-binding protein 4</fullName>
    </submittedName>
</protein>
<dbReference type="InterPro" id="IPR019921">
    <property type="entry name" value="Lucif-like_OxRdtase_Rv2161c"/>
</dbReference>
<dbReference type="Pfam" id="PF00144">
    <property type="entry name" value="Beta-lactamase"/>
    <property type="match status" value="1"/>
</dbReference>
<accession>A0AA35QRR2</accession>
<gene>
    <name evidence="3" type="ORF">GBAR_LOCUS213</name>
</gene>
<feature type="domain" description="Beta-lactamase-related" evidence="1">
    <location>
        <begin position="207"/>
        <end position="499"/>
    </location>
</feature>
<dbReference type="SUPFAM" id="SSF56601">
    <property type="entry name" value="beta-lactamase/transpeptidase-like"/>
    <property type="match status" value="1"/>
</dbReference>
<evidence type="ECO:0000313" key="4">
    <source>
        <dbReference type="Proteomes" id="UP001174909"/>
    </source>
</evidence>
<dbReference type="InterPro" id="IPR011251">
    <property type="entry name" value="Luciferase-like_dom"/>
</dbReference>
<evidence type="ECO:0000259" key="2">
    <source>
        <dbReference type="Pfam" id="PF00296"/>
    </source>
</evidence>
<dbReference type="Gene3D" id="3.20.20.30">
    <property type="entry name" value="Luciferase-like domain"/>
    <property type="match status" value="1"/>
</dbReference>
<dbReference type="InterPro" id="IPR012338">
    <property type="entry name" value="Beta-lactam/transpept-like"/>
</dbReference>
<dbReference type="NCBIfam" id="TIGR03619">
    <property type="entry name" value="F420_Rv2161c"/>
    <property type="match status" value="1"/>
</dbReference>
<dbReference type="InterPro" id="IPR001466">
    <property type="entry name" value="Beta-lactam-related"/>
</dbReference>
<dbReference type="GO" id="GO:0016705">
    <property type="term" value="F:oxidoreductase activity, acting on paired donors, with incorporation or reduction of molecular oxygen"/>
    <property type="evidence" value="ECO:0007669"/>
    <property type="project" value="InterPro"/>
</dbReference>
<dbReference type="PANTHER" id="PTHR46825">
    <property type="entry name" value="D-ALANYL-D-ALANINE-CARBOXYPEPTIDASE/ENDOPEPTIDASE AMPH"/>
    <property type="match status" value="1"/>
</dbReference>
<proteinExistence type="predicted"/>
<dbReference type="Proteomes" id="UP001174909">
    <property type="component" value="Unassembled WGS sequence"/>
</dbReference>
<dbReference type="InterPro" id="IPR036661">
    <property type="entry name" value="Luciferase-like_sf"/>
</dbReference>
<keyword evidence="4" id="KW-1185">Reference proteome</keyword>
<feature type="domain" description="Luciferase-like" evidence="2">
    <location>
        <begin position="20"/>
        <end position="189"/>
    </location>
</feature>
<dbReference type="AlphaFoldDB" id="A0AA35QRR2"/>
<sequence length="732" mass="80328">MPDQQMQIGVVFPQTEIGADPIAVRDYVQAAEQLGFAHIIAYDHVLGADTAYHQPWAGSYTKDSMFHEIFVAFGYMAALTTKVELVSAILILGQRQTALVAKQAAEVDILSGGRLRLGIGVGWNHVEYEALGEDFSTRGRRAEEQIELLRRLWTEEVVDYHGKYHNITNAGINPPPVQRPIPIWMGAGSRGRGPIPPDRVLSRVGRLGYADVSARQPVLADTTFQIGSIGKSMTSLALMQHVESGRLDLNAPLSTHLPWFAFPSNFGPVTLRHVMSHTAGLPSGTDFTPASRYEGYALRYTQAAWEPGDRFHYSNTGYKLLGWLLEDLENAPYATVLRRRVLEPVGMTKTDPVAAHANRHRLATGYVPLHDDRPYRIGDTLIPATWMEYNAGDGSPAATIEDMASYARLWLNGGRVGQRALVSATSFQQMTSPVIAMNRGEQYEHDYGYGFGIISHQVDGHRFIGHGGSTVGFRAIMLVDQTDSLAVALLCTGSDVDTYTPAHYALQVAAALRDGLPMPSPPGAPNREEVPNANRYAGDFINEVSGSRLSIRNEANRLILDAHSPDRSPVLAGVRLQHISGETIVVPADSFDPFPLRFRFQGSAGSASTADEVHHGGDVYIRADASPTVDVVPYPRTWEAVPGHYRSHAPYVSNFWIYLRRGRLYLAWPNGGEETLTEETLTGKTYSQHETGWFGVGPAGEPTAERIKFGPVVAGKALRARWTGGGDFYRVS</sequence>
<dbReference type="PANTHER" id="PTHR46825:SF9">
    <property type="entry name" value="BETA-LACTAMASE-RELATED DOMAIN-CONTAINING PROTEIN"/>
    <property type="match status" value="1"/>
</dbReference>
<evidence type="ECO:0000313" key="3">
    <source>
        <dbReference type="EMBL" id="CAI7989430.1"/>
    </source>
</evidence>
<dbReference type="EMBL" id="CASHTH010000031">
    <property type="protein sequence ID" value="CAI7989430.1"/>
    <property type="molecule type" value="Genomic_DNA"/>
</dbReference>
<evidence type="ECO:0000259" key="1">
    <source>
        <dbReference type="Pfam" id="PF00144"/>
    </source>
</evidence>
<dbReference type="Gene3D" id="3.40.710.10">
    <property type="entry name" value="DD-peptidase/beta-lactamase superfamily"/>
    <property type="match status" value="1"/>
</dbReference>
<comment type="caution">
    <text evidence="3">The sequence shown here is derived from an EMBL/GenBank/DDBJ whole genome shotgun (WGS) entry which is preliminary data.</text>
</comment>
<reference evidence="3" key="1">
    <citation type="submission" date="2023-03" db="EMBL/GenBank/DDBJ databases">
        <authorList>
            <person name="Steffen K."/>
            <person name="Cardenas P."/>
        </authorList>
    </citation>
    <scope>NUCLEOTIDE SEQUENCE</scope>
</reference>
<name>A0AA35QRR2_GEOBA</name>
<dbReference type="Pfam" id="PF00296">
    <property type="entry name" value="Bac_luciferase"/>
    <property type="match status" value="1"/>
</dbReference>
<dbReference type="SUPFAM" id="SSF51679">
    <property type="entry name" value="Bacterial luciferase-like"/>
    <property type="match status" value="1"/>
</dbReference>
<organism evidence="3 4">
    <name type="scientific">Geodia barretti</name>
    <name type="common">Barrett's horny sponge</name>
    <dbReference type="NCBI Taxonomy" id="519541"/>
    <lineage>
        <taxon>Eukaryota</taxon>
        <taxon>Metazoa</taxon>
        <taxon>Porifera</taxon>
        <taxon>Demospongiae</taxon>
        <taxon>Heteroscleromorpha</taxon>
        <taxon>Tetractinellida</taxon>
        <taxon>Astrophorina</taxon>
        <taxon>Geodiidae</taxon>
        <taxon>Geodia</taxon>
    </lineage>
</organism>
<dbReference type="InterPro" id="IPR050491">
    <property type="entry name" value="AmpC-like"/>
</dbReference>